<dbReference type="SUPFAM" id="SSF55124">
    <property type="entry name" value="Nitrite/Sulfite reductase N-terminal domain-like"/>
    <property type="match status" value="1"/>
</dbReference>
<dbReference type="InterPro" id="IPR045854">
    <property type="entry name" value="NO2/SO3_Rdtase_4Fe4S_sf"/>
</dbReference>
<dbReference type="Pfam" id="PF00037">
    <property type="entry name" value="Fer4"/>
    <property type="match status" value="1"/>
</dbReference>
<evidence type="ECO:0000256" key="2">
    <source>
        <dbReference type="ARBA" id="ARBA00022617"/>
    </source>
</evidence>
<evidence type="ECO:0000313" key="8">
    <source>
        <dbReference type="EMBL" id="CVK21346.1"/>
    </source>
</evidence>
<keyword evidence="4 8" id="KW-0560">Oxidoreductase</keyword>
<feature type="domain" description="4Fe-4S ferredoxin-type" evidence="7">
    <location>
        <begin position="184"/>
        <end position="213"/>
    </location>
</feature>
<dbReference type="EMBL" id="FCOW01000032">
    <property type="protein sequence ID" value="CVK21346.1"/>
    <property type="molecule type" value="Genomic_DNA"/>
</dbReference>
<feature type="domain" description="4Fe-4S ferredoxin-type" evidence="7">
    <location>
        <begin position="156"/>
        <end position="183"/>
    </location>
</feature>
<organism evidence="8 9">
    <name type="scientific">Sporomusa sphaeroides DSM 2875</name>
    <dbReference type="NCBI Taxonomy" id="1337886"/>
    <lineage>
        <taxon>Bacteria</taxon>
        <taxon>Bacillati</taxon>
        <taxon>Bacillota</taxon>
        <taxon>Negativicutes</taxon>
        <taxon>Selenomonadales</taxon>
        <taxon>Sporomusaceae</taxon>
        <taxon>Sporomusa</taxon>
    </lineage>
</organism>
<dbReference type="InterPro" id="IPR006066">
    <property type="entry name" value="NO2/SO3_Rdtase_FeS/sirohaem_BS"/>
</dbReference>
<dbReference type="InterPro" id="IPR036136">
    <property type="entry name" value="Nit/Sulf_reduc_fer-like_dom_sf"/>
</dbReference>
<sequence length="286" mass="31583">MNDKHRLIEQHGYIKQQEDGLYAIRVRTIAGNLTSVQLHNLADLSDRYGNGQVHITTRQSVELHWIPEKKLDSIFQEINELGLLIAVRGPRILTVIACPGIRLCKKGICNTINLATQLDALMVGRSQPSKTKIALSGCPNSCAKPQINDIGLHGVIVPIADSGCIGCKTCETVCKFKAISVQDGKPHIAVEKCIGCGLCVRICPNHALHIHKQGYSLYMGGKIGRKPILGNKIFTVIPEQEAISYIEIVLHVYNQLAYKNERIGDVINRIGLNSFLQEILQHVPEC</sequence>
<dbReference type="Pfam" id="PF03460">
    <property type="entry name" value="NIR_SIR_ferr"/>
    <property type="match status" value="1"/>
</dbReference>
<dbReference type="PROSITE" id="PS00198">
    <property type="entry name" value="4FE4S_FER_1"/>
    <property type="match status" value="1"/>
</dbReference>
<reference evidence="8 9" key="1">
    <citation type="submission" date="2016-01" db="EMBL/GenBank/DDBJ databases">
        <authorList>
            <person name="Brown R."/>
        </authorList>
    </citation>
    <scope>NUCLEOTIDE SEQUENCE [LARGE SCALE GENOMIC DNA]</scope>
    <source>
        <strain evidence="8">Sporomusa sphaeroides DSM 2875</strain>
    </source>
</reference>
<evidence type="ECO:0000256" key="1">
    <source>
        <dbReference type="ARBA" id="ARBA00022485"/>
    </source>
</evidence>
<dbReference type="SUPFAM" id="SSF54862">
    <property type="entry name" value="4Fe-4S ferredoxins"/>
    <property type="match status" value="1"/>
</dbReference>
<dbReference type="Proteomes" id="UP000245702">
    <property type="component" value="Unassembled WGS sequence"/>
</dbReference>
<keyword evidence="3" id="KW-0479">Metal-binding</keyword>
<dbReference type="RefSeq" id="WP_075754106.1">
    <property type="nucleotide sequence ID" value="NZ_CP146991.1"/>
</dbReference>
<comment type="caution">
    <text evidence="8">The sequence shown here is derived from an EMBL/GenBank/DDBJ whole genome shotgun (WGS) entry which is preliminary data.</text>
</comment>
<evidence type="ECO:0000256" key="4">
    <source>
        <dbReference type="ARBA" id="ARBA00023002"/>
    </source>
</evidence>
<name>A0ABM9WA50_9FIRM</name>
<keyword evidence="2" id="KW-0349">Heme</keyword>
<gene>
    <name evidence="8" type="primary">asrC_4</name>
    <name evidence="8" type="ORF">SSPH_04033</name>
</gene>
<keyword evidence="6" id="KW-0411">Iron-sulfur</keyword>
<dbReference type="InterPro" id="IPR051329">
    <property type="entry name" value="NIR_SIR_4Fe-4S"/>
</dbReference>
<keyword evidence="9" id="KW-1185">Reference proteome</keyword>
<dbReference type="Gene3D" id="3.30.413.10">
    <property type="entry name" value="Sulfite Reductase Hemoprotein, domain 1"/>
    <property type="match status" value="1"/>
</dbReference>
<proteinExistence type="predicted"/>
<dbReference type="SUPFAM" id="SSF56014">
    <property type="entry name" value="Nitrite and sulphite reductase 4Fe-4S domain-like"/>
    <property type="match status" value="1"/>
</dbReference>
<dbReference type="PRINTS" id="PR00397">
    <property type="entry name" value="SIROHAEM"/>
</dbReference>
<keyword evidence="5" id="KW-0408">Iron</keyword>
<dbReference type="PANTHER" id="PTHR32439">
    <property type="entry name" value="FERREDOXIN--NITRITE REDUCTASE, CHLOROPLASTIC"/>
    <property type="match status" value="1"/>
</dbReference>
<dbReference type="Pfam" id="PF01077">
    <property type="entry name" value="NIR_SIR"/>
    <property type="match status" value="1"/>
</dbReference>
<dbReference type="GO" id="GO:0016491">
    <property type="term" value="F:oxidoreductase activity"/>
    <property type="evidence" value="ECO:0007669"/>
    <property type="project" value="UniProtKB-KW"/>
</dbReference>
<dbReference type="InterPro" id="IPR005117">
    <property type="entry name" value="NiRdtase/SiRdtase_haem-b_fer"/>
</dbReference>
<evidence type="ECO:0000256" key="5">
    <source>
        <dbReference type="ARBA" id="ARBA00023004"/>
    </source>
</evidence>
<evidence type="ECO:0000256" key="6">
    <source>
        <dbReference type="ARBA" id="ARBA00023014"/>
    </source>
</evidence>
<accession>A0ABM9WA50</accession>
<dbReference type="Gene3D" id="3.30.70.20">
    <property type="match status" value="1"/>
</dbReference>
<dbReference type="EC" id="1.8.1.-" evidence="8"/>
<dbReference type="PROSITE" id="PS00365">
    <property type="entry name" value="NIR_SIR"/>
    <property type="match status" value="1"/>
</dbReference>
<protein>
    <submittedName>
        <fullName evidence="8">Anaerobic sulfite reductase subunit C</fullName>
        <ecNumber evidence="8">1.8.1.-</ecNumber>
    </submittedName>
</protein>
<evidence type="ECO:0000313" key="9">
    <source>
        <dbReference type="Proteomes" id="UP000245702"/>
    </source>
</evidence>
<evidence type="ECO:0000256" key="3">
    <source>
        <dbReference type="ARBA" id="ARBA00022723"/>
    </source>
</evidence>
<dbReference type="PROSITE" id="PS51379">
    <property type="entry name" value="4FE4S_FER_2"/>
    <property type="match status" value="2"/>
</dbReference>
<dbReference type="InterPro" id="IPR017896">
    <property type="entry name" value="4Fe4S_Fe-S-bd"/>
</dbReference>
<keyword evidence="1" id="KW-0004">4Fe-4S</keyword>
<dbReference type="InterPro" id="IPR017900">
    <property type="entry name" value="4Fe4S_Fe_S_CS"/>
</dbReference>
<evidence type="ECO:0000259" key="7">
    <source>
        <dbReference type="PROSITE" id="PS51379"/>
    </source>
</evidence>
<dbReference type="InterPro" id="IPR006067">
    <property type="entry name" value="NO2/SO3_Rdtase_4Fe4S_dom"/>
</dbReference>
<dbReference type="Gene3D" id="3.90.480.10">
    <property type="entry name" value="Sulfite Reductase Hemoprotein,Domain 2"/>
    <property type="match status" value="1"/>
</dbReference>
<dbReference type="PANTHER" id="PTHR32439:SF9">
    <property type="entry name" value="BLR3264 PROTEIN"/>
    <property type="match status" value="1"/>
</dbReference>